<dbReference type="CDD" id="cd18808">
    <property type="entry name" value="SF1_C_Upf1"/>
    <property type="match status" value="1"/>
</dbReference>
<reference evidence="6 7" key="1">
    <citation type="submission" date="2019-04" db="EMBL/GenBank/DDBJ databases">
        <title>Cohnella sp. nov. isolated from preserved vegetables.</title>
        <authorList>
            <person name="Lin S.-Y."/>
            <person name="Hung M.-H."/>
            <person name="Young C.-C."/>
        </authorList>
    </citation>
    <scope>NUCLEOTIDE SEQUENCE [LARGE SCALE GENOMIC DNA]</scope>
    <source>
        <strain evidence="6 7">CC-MHH1044</strain>
    </source>
</reference>
<dbReference type="InterPro" id="IPR025103">
    <property type="entry name" value="DUF4011"/>
</dbReference>
<feature type="domain" description="DNA2/NAM7 helicase-like C-terminal" evidence="4">
    <location>
        <begin position="1421"/>
        <end position="1614"/>
    </location>
</feature>
<dbReference type="PANTHER" id="PTHR10887">
    <property type="entry name" value="DNA2/NAM7 HELICASE FAMILY"/>
    <property type="match status" value="1"/>
</dbReference>
<dbReference type="Pfam" id="PF13087">
    <property type="entry name" value="AAA_12"/>
    <property type="match status" value="1"/>
</dbReference>
<dbReference type="OrthoDB" id="9757917at2"/>
<dbReference type="Gene3D" id="3.40.960.10">
    <property type="entry name" value="VSR Endonuclease"/>
    <property type="match status" value="1"/>
</dbReference>
<keyword evidence="7" id="KW-1185">Reference proteome</keyword>
<feature type="compositionally biased region" description="Low complexity" evidence="1">
    <location>
        <begin position="1827"/>
        <end position="1853"/>
    </location>
</feature>
<feature type="region of interest" description="Disordered" evidence="1">
    <location>
        <begin position="1822"/>
        <end position="1862"/>
    </location>
</feature>
<comment type="caution">
    <text evidence="6">The sequence shown here is derived from an EMBL/GenBank/DDBJ whole genome shotgun (WGS) entry which is preliminary data.</text>
</comment>
<feature type="domain" description="DNA2/NAM7 helicase helicase" evidence="3">
    <location>
        <begin position="1355"/>
        <end position="1398"/>
    </location>
</feature>
<dbReference type="Pfam" id="PF13086">
    <property type="entry name" value="AAA_11"/>
    <property type="match status" value="2"/>
</dbReference>
<gene>
    <name evidence="6" type="ORF">E6C55_27945</name>
</gene>
<dbReference type="InterPro" id="IPR045055">
    <property type="entry name" value="DNA2/NAM7-like"/>
</dbReference>
<feature type="region of interest" description="Disordered" evidence="1">
    <location>
        <begin position="1762"/>
        <end position="1782"/>
    </location>
</feature>
<feature type="region of interest" description="Disordered" evidence="1">
    <location>
        <begin position="1157"/>
        <end position="1178"/>
    </location>
</feature>
<evidence type="ECO:0000259" key="3">
    <source>
        <dbReference type="Pfam" id="PF13086"/>
    </source>
</evidence>
<dbReference type="InterPro" id="IPR047187">
    <property type="entry name" value="SF1_C_Upf1"/>
</dbReference>
<evidence type="ECO:0000256" key="1">
    <source>
        <dbReference type="SAM" id="MobiDB-lite"/>
    </source>
</evidence>
<evidence type="ECO:0000259" key="4">
    <source>
        <dbReference type="Pfam" id="PF13087"/>
    </source>
</evidence>
<dbReference type="Pfam" id="PF13195">
    <property type="entry name" value="DUF4011"/>
    <property type="match status" value="1"/>
</dbReference>
<dbReference type="InterPro" id="IPR011335">
    <property type="entry name" value="Restrct_endonuc-II-like"/>
</dbReference>
<dbReference type="InterPro" id="IPR027417">
    <property type="entry name" value="P-loop_NTPase"/>
</dbReference>
<dbReference type="SUPFAM" id="SSF52540">
    <property type="entry name" value="P-loop containing nucleoside triphosphate hydrolases"/>
    <property type="match status" value="1"/>
</dbReference>
<dbReference type="InterPro" id="IPR021754">
    <property type="entry name" value="DUF3320"/>
</dbReference>
<dbReference type="Pfam" id="PF18741">
    <property type="entry name" value="MTES_1575"/>
    <property type="match status" value="1"/>
</dbReference>
<evidence type="ECO:0000313" key="7">
    <source>
        <dbReference type="Proteomes" id="UP000310636"/>
    </source>
</evidence>
<proteinExistence type="predicted"/>
<evidence type="ECO:0000259" key="5">
    <source>
        <dbReference type="Pfam" id="PF18741"/>
    </source>
</evidence>
<sequence>MDNATEAVEEMENASPQTVACEWRRYGIVNYAMQQNFVPIVESLELRNGTELDLREVTVRIEAEPEFAPVWTKRLDAVPAGATLELGPIPLQLSGVFLAELTERLTGKLMLRVMQGERTLWEEASPLTLLAYDQWGGLAAMPEMVAAFAMPNHPEIVRVLAEAAPLLGKWTGNPSFDAYQSRNPNRVRQQAAAVFAAIQARQVTYCVAPASFEEVGQRVRLPDAVFGTGMGNCLDLSLLYAACLEAIGLHPLVVFTKGHAFPGVWLIEETFSESVQDDVSLLSKRLASGVHEISVVEATLLCAGHRDTYQEAEQAALARLEKPDEFDGFIDLRRARASSIRPLPIRIATPGGWEIVRESNPASASGEAPEEIAIRARPTEVSSIVVTKQKQWERKLLDLTLRNSLLNFRLTKSALPLLTSRLGELEDSLAEGEEFQLLGKPDDWEHTVRSAELFRSVSTDHPLTVLLQQEFRSRRLRADASDRDLSVKAIHLYRTARASLEENGANTLYLAFGLLKWYESNVSELPRYAPVVLVPVELVRKSSRAGFVLRMRDEEPQINITLLEMLRQDFGLQIGGLDPLPRDERGIDLQGVFATVRHAVMNLSRWDVVESAILGLFSFSRFVMWNDIRSRSEDLAKNKVVASLMAGRMEWEQPDTFPDPARLDAEYAPDRLLLPISADSSQMTAVGAALGGNSFVLHGPPGTGKSQTITNLIASALGGGKTVLFVAEKMAALSVVQSRLEQIGLGPFCLELHSNKSTKKAVLDQLQRTLDLARTASPEEWKRQADRVAASRQELNGYVEALHRKHGFGASLYEAVVRYERAKTAPACVRFEEGVAEAMTPERLAGWADRARELAVAGEAAGHPHGNAWADTAASDYSPSLRGLAETAIGAYRQRLEELRRAYGKLAAGLGEAADGMSRGTIDRLREASELLAVLPAPFPAALLSRFGEWEAACERVETAAGHGKRRDAARSAVRGKLSEEALKLDAASMLAEWRQAETMWFLPKLLKQNRIYKSLRTLAVPGGSFPKAETPELLARLRDYREEQAAIVRAEPEAAPLLGAMWKGGEADWDAALAAKEWAGQLREALLRLLKDGALAVRASAGLAEALAAGREAFAQREGRAASEYAAAARQFAEQEAALSGLLGVDFAQADEARAKELHEARGERRGKEPDGARDEASWWDHRDRQAERWLAALGTLREWRSWRQVRGRAIEAGLSSLVLAYESGQLAHAEVTPAFERAWWKAAIDAVLAADAPLSSFSGPLFEEKIKSFRELSERFEKLTRQEIAARLSANVPSLQSQASASSEAGILLRAIRSGGRGMSLRKLFEQIPNLLNRLCPCILMSPMSVAQYLDPKYAPFDLVVFDEASQLPTSAAVGAMARGRNVIVVGDPKQLPPTSFFENAAVGDDGTDDAAVPEDLESILEDCLALGMPQEHLLWHYRSRHESLIAFSNRHFYENKLLTFPSPYERRSSVRWHPVDGFYDRGKTKQNLAEAERVVEEIARRLRDPELSRLSVGVVTFNSIQQTLIEDLLDEAFRKNGELERLAAELPEPIFVKNLENVQGDERDVILFSIGYGPDAAGKVVLNFGPLNREGGWRRLNVAVSRARHEMHVFSSLKAEHLDVSRTRATGVSMLRAFLEYAEKGASALGLEGKRTSREAAGLEAAIAEALRAEGIAVDTNVGTSEYRMDLAIVHPSRSDAYELAILCDGDNYKTGKTARDRESLREGVLRGLGWNVHRVWTLDWLDNPERETKRILAALERARRANGRPEPSPNDSTVSAASTASLVSPAAMAAGSYNANGTAGSSLSAAQPTELRLAPQAVEQPGEQLAEQSAEQSARQSAQQSAEQLAEQRPAPQAPSMAITARSAYRPAELPQTGLPAEELHLPERTALLSGQIMTVAREEGPISRPALIRRVLAAWGIGRSGARIERRFDELLEYAPLPRTKWDDVDFYWPPEADPTLYGTYRVPEGDGERRNAEDLPPEEIANAVKEVLFHQISLPADDLVRETVKLLGYSRTGAALDRAVRNGIRAAVGQGNVELHGERAVYKIG</sequence>
<organism evidence="6 7">
    <name type="scientific">Cohnella fermenti</name>
    <dbReference type="NCBI Taxonomy" id="2565925"/>
    <lineage>
        <taxon>Bacteria</taxon>
        <taxon>Bacillati</taxon>
        <taxon>Bacillota</taxon>
        <taxon>Bacilli</taxon>
        <taxon>Bacillales</taxon>
        <taxon>Paenibacillaceae</taxon>
        <taxon>Cohnella</taxon>
    </lineage>
</organism>
<evidence type="ECO:0000259" key="2">
    <source>
        <dbReference type="Pfam" id="PF11784"/>
    </source>
</evidence>
<dbReference type="Pfam" id="PF11784">
    <property type="entry name" value="DUF3320"/>
    <property type="match status" value="1"/>
</dbReference>
<dbReference type="SUPFAM" id="SSF52980">
    <property type="entry name" value="Restriction endonuclease-like"/>
    <property type="match status" value="1"/>
</dbReference>
<name>A0A4S4BJ88_9BACL</name>
<feature type="domain" description="DUF3320" evidence="2">
    <location>
        <begin position="1883"/>
        <end position="1930"/>
    </location>
</feature>
<dbReference type="Gene3D" id="3.40.50.300">
    <property type="entry name" value="P-loop containing nucleotide triphosphate hydrolases"/>
    <property type="match status" value="3"/>
</dbReference>
<dbReference type="InterPro" id="IPR041679">
    <property type="entry name" value="DNA2/NAM7-like_C"/>
</dbReference>
<protein>
    <submittedName>
        <fullName evidence="6">DUF3320 domain-containing protein</fullName>
    </submittedName>
</protein>
<dbReference type="InterPro" id="IPR049468">
    <property type="entry name" value="Restrct_endonuc-II-like_dom"/>
</dbReference>
<dbReference type="Proteomes" id="UP000310636">
    <property type="component" value="Unassembled WGS sequence"/>
</dbReference>
<feature type="domain" description="Restriction endonuclease type II-like" evidence="5">
    <location>
        <begin position="1663"/>
        <end position="1759"/>
    </location>
</feature>
<dbReference type="EMBL" id="SSOB01000050">
    <property type="protein sequence ID" value="THF73726.1"/>
    <property type="molecule type" value="Genomic_DNA"/>
</dbReference>
<evidence type="ECO:0000313" key="6">
    <source>
        <dbReference type="EMBL" id="THF73726.1"/>
    </source>
</evidence>
<dbReference type="PANTHER" id="PTHR10887:SF530">
    <property type="entry name" value="SUPERFAMILY I DNA HELICASES"/>
    <property type="match status" value="1"/>
</dbReference>
<feature type="domain" description="DNA2/NAM7 helicase helicase" evidence="3">
    <location>
        <begin position="679"/>
        <end position="750"/>
    </location>
</feature>
<accession>A0A4S4BJ88</accession>
<dbReference type="FunFam" id="3.40.50.300:FF:002063">
    <property type="entry name" value="DNA helicase related protein"/>
    <property type="match status" value="1"/>
</dbReference>
<dbReference type="GO" id="GO:0004386">
    <property type="term" value="F:helicase activity"/>
    <property type="evidence" value="ECO:0007669"/>
    <property type="project" value="InterPro"/>
</dbReference>
<dbReference type="InterPro" id="IPR041677">
    <property type="entry name" value="DNA2/NAM7_AAA_11"/>
</dbReference>